<evidence type="ECO:0000256" key="11">
    <source>
        <dbReference type="ARBA" id="ARBA00047906"/>
    </source>
</evidence>
<dbReference type="EMBL" id="KV922500">
    <property type="protein sequence ID" value="PIO06987.1"/>
    <property type="molecule type" value="Genomic_DNA"/>
</dbReference>
<organism evidence="18 19">
    <name type="scientific">Aquarana catesbeiana</name>
    <name type="common">American bullfrog</name>
    <name type="synonym">Rana catesbeiana</name>
    <dbReference type="NCBI Taxonomy" id="8400"/>
    <lineage>
        <taxon>Eukaryota</taxon>
        <taxon>Metazoa</taxon>
        <taxon>Chordata</taxon>
        <taxon>Craniata</taxon>
        <taxon>Vertebrata</taxon>
        <taxon>Euteleostomi</taxon>
        <taxon>Amphibia</taxon>
        <taxon>Batrachia</taxon>
        <taxon>Anura</taxon>
        <taxon>Neobatrachia</taxon>
        <taxon>Ranoidea</taxon>
        <taxon>Ranidae</taxon>
        <taxon>Aquarana</taxon>
    </lineage>
</organism>
<comment type="catalytic activity">
    <reaction evidence="13">
        <text>a 1-acyl-sn-glycero-3-phosphate + a 1,2-diacyl-sn-glycero-3-phospho-(1'-sn-glycerol) = 1-acyl-sn-glycero-3-phospho-(1'-sn-glycerol) + a 1,2-diacyl-sn-glycero-3-phosphate</text>
        <dbReference type="Rhea" id="RHEA:67748"/>
        <dbReference type="ChEBI" id="CHEBI:57970"/>
        <dbReference type="ChEBI" id="CHEBI:58608"/>
        <dbReference type="ChEBI" id="CHEBI:64716"/>
        <dbReference type="ChEBI" id="CHEBI:64840"/>
    </reaction>
    <physiologicalReaction direction="left-to-right" evidence="13">
        <dbReference type="Rhea" id="RHEA:67749"/>
    </physiologicalReaction>
    <physiologicalReaction direction="right-to-left" evidence="13">
        <dbReference type="Rhea" id="RHEA:67750"/>
    </physiologicalReaction>
</comment>
<evidence type="ECO:0000256" key="1">
    <source>
        <dbReference type="ARBA" id="ARBA00004137"/>
    </source>
</evidence>
<keyword evidence="8" id="KW-0472">Membrane</keyword>
<protein>
    <recommendedName>
        <fullName evidence="16">Tafazzin family protein</fullName>
    </recommendedName>
</protein>
<reference evidence="19" key="1">
    <citation type="journal article" date="2017" name="Nat. Commun.">
        <title>The North American bullfrog draft genome provides insight into hormonal regulation of long noncoding RNA.</title>
        <authorList>
            <person name="Hammond S.A."/>
            <person name="Warren R.L."/>
            <person name="Vandervalk B.P."/>
            <person name="Kucuk E."/>
            <person name="Khan H."/>
            <person name="Gibb E.A."/>
            <person name="Pandoh P."/>
            <person name="Kirk H."/>
            <person name="Zhao Y."/>
            <person name="Jones M."/>
            <person name="Mungall A.J."/>
            <person name="Coope R."/>
            <person name="Pleasance S."/>
            <person name="Moore R.A."/>
            <person name="Holt R.A."/>
            <person name="Round J.M."/>
            <person name="Ohora S."/>
            <person name="Walle B.V."/>
            <person name="Veldhoen N."/>
            <person name="Helbing C.C."/>
            <person name="Birol I."/>
        </authorList>
    </citation>
    <scope>NUCLEOTIDE SEQUENCE [LARGE SCALE GENOMIC DNA]</scope>
</reference>
<proteinExistence type="inferred from homology"/>
<evidence type="ECO:0000313" key="18">
    <source>
        <dbReference type="EMBL" id="PIO06987.1"/>
    </source>
</evidence>
<keyword evidence="4" id="KW-1000">Mitochondrion outer membrane</keyword>
<keyword evidence="7" id="KW-0496">Mitochondrion</keyword>
<name>A0A2G9PUH1_AQUCT</name>
<comment type="catalytic activity">
    <reaction evidence="12">
        <text>1-hexadecanoyl-2-(9Z,12Z-octadecadienoyl)-sn-glycero-3-phosphocholine + 1-hexadecanoyl-sn-glycero-3-phosphocholine = 2-(9Z,12Z-octadecadienoyl)-sn-glycero-3-phosphocholine + 1,2-dihexadecanoyl-sn-glycero-3-phosphocholine</text>
        <dbReference type="Rhea" id="RHEA:68988"/>
        <dbReference type="ChEBI" id="CHEBI:72998"/>
        <dbReference type="ChEBI" id="CHEBI:72999"/>
        <dbReference type="ChEBI" id="CHEBI:73002"/>
        <dbReference type="ChEBI" id="CHEBI:76084"/>
    </reaction>
    <physiologicalReaction direction="left-to-right" evidence="12">
        <dbReference type="Rhea" id="RHEA:68989"/>
    </physiologicalReaction>
    <physiologicalReaction direction="right-to-left" evidence="12">
        <dbReference type="Rhea" id="RHEA:68990"/>
    </physiologicalReaction>
</comment>
<evidence type="ECO:0000256" key="3">
    <source>
        <dbReference type="ARBA" id="ARBA00022679"/>
    </source>
</evidence>
<evidence type="ECO:0000259" key="17">
    <source>
        <dbReference type="SMART" id="SM00563"/>
    </source>
</evidence>
<accession>A0A2G9PUH1</accession>
<evidence type="ECO:0000256" key="2">
    <source>
        <dbReference type="ARBA" id="ARBA00010524"/>
    </source>
</evidence>
<evidence type="ECO:0000256" key="4">
    <source>
        <dbReference type="ARBA" id="ARBA00022787"/>
    </source>
</evidence>
<gene>
    <name evidence="18" type="ORF">AB205_0072880</name>
</gene>
<keyword evidence="3" id="KW-0808">Transferase</keyword>
<evidence type="ECO:0000256" key="5">
    <source>
        <dbReference type="ARBA" id="ARBA00022792"/>
    </source>
</evidence>
<feature type="domain" description="Phospholipid/glycerol acyltransferase" evidence="17">
    <location>
        <begin position="63"/>
        <end position="160"/>
    </location>
</feature>
<keyword evidence="5" id="KW-0999">Mitochondrion inner membrane</keyword>
<comment type="catalytic activity">
    <reaction evidence="11">
        <text>1'-[1,2-diacyl-sn-glycero-3-phospho],3'-[1-acyl-sn-glycero-3-phospho]-glycerol + a 1,2-diacyl-sn-glycero-3-phosphocholine = a cardiolipin + a 1-acyl-sn-glycero-3-phosphocholine</text>
        <dbReference type="Rhea" id="RHEA:33731"/>
        <dbReference type="ChEBI" id="CHEBI:57643"/>
        <dbReference type="ChEBI" id="CHEBI:58168"/>
        <dbReference type="ChEBI" id="CHEBI:62237"/>
        <dbReference type="ChEBI" id="CHEBI:64743"/>
    </reaction>
    <physiologicalReaction direction="left-to-right" evidence="11">
        <dbReference type="Rhea" id="RHEA:33732"/>
    </physiologicalReaction>
    <physiologicalReaction direction="right-to-left" evidence="11">
        <dbReference type="Rhea" id="RHEA:33733"/>
    </physiologicalReaction>
</comment>
<keyword evidence="19" id="KW-1185">Reference proteome</keyword>
<dbReference type="OrthoDB" id="193467at2759"/>
<dbReference type="SMART" id="SM00563">
    <property type="entry name" value="PlsC"/>
    <property type="match status" value="1"/>
</dbReference>
<comment type="similarity">
    <text evidence="2 16">Belongs to the taffazin family.</text>
</comment>
<dbReference type="GO" id="GO:0007007">
    <property type="term" value="P:inner mitochondrial membrane organization"/>
    <property type="evidence" value="ECO:0007669"/>
    <property type="project" value="TreeGrafter"/>
</dbReference>
<evidence type="ECO:0000313" key="19">
    <source>
        <dbReference type="Proteomes" id="UP000228934"/>
    </source>
</evidence>
<dbReference type="InterPro" id="IPR000872">
    <property type="entry name" value="Tafazzin"/>
</dbReference>
<dbReference type="AlphaFoldDB" id="A0A2G9PUH1"/>
<evidence type="ECO:0000256" key="14">
    <source>
        <dbReference type="ARBA" id="ARBA00048978"/>
    </source>
</evidence>
<evidence type="ECO:0000256" key="8">
    <source>
        <dbReference type="ARBA" id="ARBA00023136"/>
    </source>
</evidence>
<evidence type="ECO:0000256" key="16">
    <source>
        <dbReference type="RuleBase" id="RU365062"/>
    </source>
</evidence>
<comment type="subcellular location">
    <subcellularLocation>
        <location evidence="1">Mitochondrion inner membrane</location>
        <topology evidence="1">Peripheral membrane protein</topology>
        <orientation evidence="1">Intermembrane side</orientation>
    </subcellularLocation>
    <subcellularLocation>
        <location evidence="10">Mitochondrion outer membrane</location>
        <topology evidence="10">Peripheral membrane protein</topology>
        <orientation evidence="10">Intermembrane side</orientation>
    </subcellularLocation>
</comment>
<evidence type="ECO:0000256" key="7">
    <source>
        <dbReference type="ARBA" id="ARBA00023128"/>
    </source>
</evidence>
<dbReference type="PANTHER" id="PTHR12497">
    <property type="entry name" value="TAZ PROTEIN TAFAZZIN"/>
    <property type="match status" value="1"/>
</dbReference>
<keyword evidence="9" id="KW-0012">Acyltransferase</keyword>
<dbReference type="PRINTS" id="PR00979">
    <property type="entry name" value="TAFAZZIN"/>
</dbReference>
<evidence type="ECO:0000256" key="6">
    <source>
        <dbReference type="ARBA" id="ARBA00023098"/>
    </source>
</evidence>
<dbReference type="Proteomes" id="UP000228934">
    <property type="component" value="Unassembled WGS sequence"/>
</dbReference>
<evidence type="ECO:0000256" key="15">
    <source>
        <dbReference type="ARBA" id="ARBA00049543"/>
    </source>
</evidence>
<dbReference type="GO" id="GO:0005743">
    <property type="term" value="C:mitochondrial inner membrane"/>
    <property type="evidence" value="ECO:0007669"/>
    <property type="project" value="UniProtKB-SubCell"/>
</dbReference>
<dbReference type="InterPro" id="IPR002123">
    <property type="entry name" value="Plipid/glycerol_acylTrfase"/>
</dbReference>
<evidence type="ECO:0000256" key="9">
    <source>
        <dbReference type="ARBA" id="ARBA00023315"/>
    </source>
</evidence>
<comment type="catalytic activity">
    <reaction evidence="15">
        <text>1,2-di-(9Z-octadecenoyl)-sn-glycero-3-phosphocholine + 1-hexadecanoyl-sn-glycero-3-phosphocholine = 1-hexadecanoyl-2-(9Z-octadecenoyl)-sn-glycero-3-phosphocholine + 1-(9Z-octadecenoyl)-sn-glycero-3-phosphocholine</text>
        <dbReference type="Rhea" id="RHEA:43816"/>
        <dbReference type="ChEBI" id="CHEBI:28610"/>
        <dbReference type="ChEBI" id="CHEBI:72998"/>
        <dbReference type="ChEBI" id="CHEBI:73001"/>
        <dbReference type="ChEBI" id="CHEBI:74669"/>
    </reaction>
    <physiologicalReaction direction="left-to-right" evidence="15">
        <dbReference type="Rhea" id="RHEA:43817"/>
    </physiologicalReaction>
    <physiologicalReaction direction="right-to-left" evidence="15">
        <dbReference type="Rhea" id="RHEA:43818"/>
    </physiologicalReaction>
</comment>
<keyword evidence="6" id="KW-0443">Lipid metabolism</keyword>
<evidence type="ECO:0000256" key="12">
    <source>
        <dbReference type="ARBA" id="ARBA00048255"/>
    </source>
</evidence>
<dbReference type="SUPFAM" id="SSF69593">
    <property type="entry name" value="Glycerol-3-phosphate (1)-acyltransferase"/>
    <property type="match status" value="1"/>
</dbReference>
<dbReference type="PANTHER" id="PTHR12497:SF0">
    <property type="entry name" value="TAFAZZIN"/>
    <property type="match status" value="1"/>
</dbReference>
<comment type="catalytic activity">
    <reaction evidence="14">
        <text>1-hexadecanoyl-2-(9Z,12Z-octadecadienoyl)-sn-glycero-3-phospho-(1'-sn-glycerol) + 1-(9Z-octadecenoyl)-sn-glycero-3-phosphate = 1-(9Z)-octadecenoyl-2-(9Z,12Z)-octadecadienoyl-sn-glycero-3-phosphate + 1-hexadecanoyl-sn-glycero-3-phospho-(1'-sn-glycerol)</text>
        <dbReference type="Rhea" id="RHEA:67752"/>
        <dbReference type="ChEBI" id="CHEBI:72840"/>
        <dbReference type="ChEBI" id="CHEBI:74544"/>
        <dbReference type="ChEBI" id="CHEBI:74563"/>
        <dbReference type="ChEBI" id="CHEBI:75158"/>
    </reaction>
    <physiologicalReaction direction="left-to-right" evidence="14">
        <dbReference type="Rhea" id="RHEA:67753"/>
    </physiologicalReaction>
    <physiologicalReaction direction="right-to-left" evidence="14">
        <dbReference type="Rhea" id="RHEA:67754"/>
    </physiologicalReaction>
</comment>
<dbReference type="GO" id="GO:0005741">
    <property type="term" value="C:mitochondrial outer membrane"/>
    <property type="evidence" value="ECO:0007669"/>
    <property type="project" value="UniProtKB-SubCell"/>
</dbReference>
<dbReference type="GO" id="GO:0047184">
    <property type="term" value="F:1-acylglycerophosphocholine O-acyltransferase activity"/>
    <property type="evidence" value="ECO:0007669"/>
    <property type="project" value="TreeGrafter"/>
</dbReference>
<dbReference type="GO" id="GO:0035965">
    <property type="term" value="P:cardiolipin acyl-chain remodeling"/>
    <property type="evidence" value="ECO:0007669"/>
    <property type="project" value="TreeGrafter"/>
</dbReference>
<evidence type="ECO:0000256" key="13">
    <source>
        <dbReference type="ARBA" id="ARBA00048751"/>
    </source>
</evidence>
<evidence type="ECO:0000256" key="10">
    <source>
        <dbReference type="ARBA" id="ARBA00024323"/>
    </source>
</evidence>
<dbReference type="Pfam" id="PF01553">
    <property type="entry name" value="Acyltransferase"/>
    <property type="match status" value="1"/>
</dbReference>
<sequence>MPLVVKWPFPAHILLRRHVTSTIVTGLVGTYSWIWTKYMNRLKVHNKEVLYDLIEKRQSDTPLLTISNHQSCMDDPHLWGILQLKHLWNMSRMRWTPTAADICFTKEVHSLFFSLGKCVPVCRGKVNMTQDFVRLKWGIGRLLSECTSNPIILPLWHVGMNDVLPNDPPYIPRWGQKITVLVGSPFSAASLVEKLRAEDKTPPKGFHTEAVRWQEKKKISCQPHLWSGVFTAPKPLLPIEINGTAQQYRGYSRAIRVVLTLFRPPAGVKTAPLVAEYRGKTALKIALFYRRRPPTAPMEMRKVVTDYIQEEFHKLKSQAENLHQSFLEQR</sequence>